<dbReference type="EMBL" id="CAJVQC010038313">
    <property type="protein sequence ID" value="CAG8765846.1"/>
    <property type="molecule type" value="Genomic_DNA"/>
</dbReference>
<keyword evidence="2" id="KW-1185">Reference proteome</keyword>
<protein>
    <submittedName>
        <fullName evidence="1">14913_t:CDS:1</fullName>
    </submittedName>
</protein>
<feature type="non-terminal residue" evidence="1">
    <location>
        <position position="1"/>
    </location>
</feature>
<gene>
    <name evidence="1" type="ORF">RPERSI_LOCUS15781</name>
</gene>
<sequence length="238" mass="27829">LPHSQGTVEMGMYGHGIVFNENYESWKYNSKFFTDAFVAQKFIDNAVKPTCKLYEELSSYWQSLRNQNNSNRNNDNWTLETDFSAWLHGFANDIASIIITGERTYSITSCYNKQSLIKSECPNALVEDGDKFIKSIMKFVESIMFFALLSPFLRHYIPIIKNKSNDLLKNRDYLFEKFDNMIKKRRREVKEMLVDIEMRTVMLTSLIMANTNMRASNDEASEDIRGNLLDVSWEEQIL</sequence>
<evidence type="ECO:0000313" key="2">
    <source>
        <dbReference type="Proteomes" id="UP000789920"/>
    </source>
</evidence>
<proteinExistence type="predicted"/>
<dbReference type="Proteomes" id="UP000789920">
    <property type="component" value="Unassembled WGS sequence"/>
</dbReference>
<comment type="caution">
    <text evidence="1">The sequence shown here is derived from an EMBL/GenBank/DDBJ whole genome shotgun (WGS) entry which is preliminary data.</text>
</comment>
<evidence type="ECO:0000313" key="1">
    <source>
        <dbReference type="EMBL" id="CAG8765846.1"/>
    </source>
</evidence>
<reference evidence="1" key="1">
    <citation type="submission" date="2021-06" db="EMBL/GenBank/DDBJ databases">
        <authorList>
            <person name="Kallberg Y."/>
            <person name="Tangrot J."/>
            <person name="Rosling A."/>
        </authorList>
    </citation>
    <scope>NUCLEOTIDE SEQUENCE</scope>
    <source>
        <strain evidence="1">MA461A</strain>
    </source>
</reference>
<name>A0ACA9QVA4_9GLOM</name>
<organism evidence="1 2">
    <name type="scientific">Racocetra persica</name>
    <dbReference type="NCBI Taxonomy" id="160502"/>
    <lineage>
        <taxon>Eukaryota</taxon>
        <taxon>Fungi</taxon>
        <taxon>Fungi incertae sedis</taxon>
        <taxon>Mucoromycota</taxon>
        <taxon>Glomeromycotina</taxon>
        <taxon>Glomeromycetes</taxon>
        <taxon>Diversisporales</taxon>
        <taxon>Gigasporaceae</taxon>
        <taxon>Racocetra</taxon>
    </lineage>
</organism>
<accession>A0ACA9QVA4</accession>